<name>A0A9P6XVF2_9FUNG</name>
<comment type="caution">
    <text evidence="2">The sequence shown here is derived from an EMBL/GenBank/DDBJ whole genome shotgun (WGS) entry which is preliminary data.</text>
</comment>
<evidence type="ECO:0000256" key="1">
    <source>
        <dbReference type="SAM" id="MobiDB-lite"/>
    </source>
</evidence>
<gene>
    <name evidence="2" type="ORF">G6F50_015880</name>
</gene>
<evidence type="ECO:0000313" key="2">
    <source>
        <dbReference type="EMBL" id="KAG1533421.1"/>
    </source>
</evidence>
<organism evidence="2 3">
    <name type="scientific">Rhizopus delemar</name>
    <dbReference type="NCBI Taxonomy" id="936053"/>
    <lineage>
        <taxon>Eukaryota</taxon>
        <taxon>Fungi</taxon>
        <taxon>Fungi incertae sedis</taxon>
        <taxon>Mucoromycota</taxon>
        <taxon>Mucoromycotina</taxon>
        <taxon>Mucoromycetes</taxon>
        <taxon>Mucorales</taxon>
        <taxon>Mucorineae</taxon>
        <taxon>Rhizopodaceae</taxon>
        <taxon>Rhizopus</taxon>
    </lineage>
</organism>
<keyword evidence="3" id="KW-1185">Reference proteome</keyword>
<sequence length="71" mass="7645">MAWRDPGAGLPAAVRQQPDHRPALRNTDWTQLFLGHLVPDGVLADQPFHHPGGAAEDAAAPSPQARHLDQP</sequence>
<feature type="compositionally biased region" description="Low complexity" evidence="1">
    <location>
        <begin position="51"/>
        <end position="65"/>
    </location>
</feature>
<accession>A0A9P6XVF2</accession>
<feature type="region of interest" description="Disordered" evidence="1">
    <location>
        <begin position="1"/>
        <end position="23"/>
    </location>
</feature>
<dbReference type="Proteomes" id="UP000740926">
    <property type="component" value="Unassembled WGS sequence"/>
</dbReference>
<dbReference type="AlphaFoldDB" id="A0A9P6XVF2"/>
<dbReference type="EMBL" id="JAANIU010009283">
    <property type="protein sequence ID" value="KAG1533421.1"/>
    <property type="molecule type" value="Genomic_DNA"/>
</dbReference>
<feature type="region of interest" description="Disordered" evidence="1">
    <location>
        <begin position="42"/>
        <end position="71"/>
    </location>
</feature>
<proteinExistence type="predicted"/>
<protein>
    <submittedName>
        <fullName evidence="2">Uncharacterized protein</fullName>
    </submittedName>
</protein>
<reference evidence="2 3" key="1">
    <citation type="journal article" date="2020" name="Microb. Genom.">
        <title>Genetic diversity of clinical and environmental Mucorales isolates obtained from an investigation of mucormycosis cases among solid organ transplant recipients.</title>
        <authorList>
            <person name="Nguyen M.H."/>
            <person name="Kaul D."/>
            <person name="Muto C."/>
            <person name="Cheng S.J."/>
            <person name="Richter R.A."/>
            <person name="Bruno V.M."/>
            <person name="Liu G."/>
            <person name="Beyhan S."/>
            <person name="Sundermann A.J."/>
            <person name="Mounaud S."/>
            <person name="Pasculle A.W."/>
            <person name="Nierman W.C."/>
            <person name="Driscoll E."/>
            <person name="Cumbie R."/>
            <person name="Clancy C.J."/>
            <person name="Dupont C.L."/>
        </authorList>
    </citation>
    <scope>NUCLEOTIDE SEQUENCE [LARGE SCALE GENOMIC DNA]</scope>
    <source>
        <strain evidence="2 3">GL24</strain>
    </source>
</reference>
<evidence type="ECO:0000313" key="3">
    <source>
        <dbReference type="Proteomes" id="UP000740926"/>
    </source>
</evidence>